<name>A0A0G8EZ99_BACCE</name>
<comment type="caution">
    <text evidence="1">The sequence shown here is derived from an EMBL/GenBank/DDBJ whole genome shotgun (WGS) entry which is preliminary data.</text>
</comment>
<dbReference type="PATRIC" id="fig|1396.428.peg.4659"/>
<dbReference type="AlphaFoldDB" id="A0A0G8EZ99"/>
<sequence>MKRVVLTGNGLSVALNSDFSLKSITERFFDRLDESHREFIKHHMKDNYSQLDFEEAIASIEQVYDSLAHYNGFLIGEKGKNFLDAYKLKNNEFNDHIKAIQAIIHQYTSSILDLIINNVKQKDISDKLQPFVDWLVDTIDTSEKIDLFTLNFDLLLETILLTYYSTDKFADFHFRGKKWDAINNEWQYYFDPDRSKQIHPVNYQNNIRLHHLHGSLSSFKDIKSGRLFKITTEALRDSNLYENIFEQGVIPSIVTGGGKSLKVQQNPFHFYYNEFKKSMVIEDNLCDELYIIGYSFRDDHINKTIADRCKIARRKEKPKPFKLVIVDYANDDASKLEFISRVNKALEIPKKHAFQIDSENILFGGANSIKDMLVKV</sequence>
<evidence type="ECO:0000313" key="2">
    <source>
        <dbReference type="Proteomes" id="UP000035214"/>
    </source>
</evidence>
<evidence type="ECO:0000313" key="1">
    <source>
        <dbReference type="EMBL" id="KLA29499.1"/>
    </source>
</evidence>
<organism evidence="1 2">
    <name type="scientific">Bacillus cereus</name>
    <dbReference type="NCBI Taxonomy" id="1396"/>
    <lineage>
        <taxon>Bacteria</taxon>
        <taxon>Bacillati</taxon>
        <taxon>Bacillota</taxon>
        <taxon>Bacilli</taxon>
        <taxon>Bacillales</taxon>
        <taxon>Bacillaceae</taxon>
        <taxon>Bacillus</taxon>
        <taxon>Bacillus cereus group</taxon>
    </lineage>
</organism>
<accession>A0A0G8EZ99</accession>
<proteinExistence type="predicted"/>
<dbReference type="RefSeq" id="WP_046955361.1">
    <property type="nucleotide sequence ID" value="NZ_LCYI01000022.1"/>
</dbReference>
<dbReference type="Pfam" id="PF13289">
    <property type="entry name" value="SIR2_2"/>
    <property type="match status" value="1"/>
</dbReference>
<dbReference type="EMBL" id="LCYI01000022">
    <property type="protein sequence ID" value="KLA29499.1"/>
    <property type="molecule type" value="Genomic_DNA"/>
</dbReference>
<gene>
    <name evidence="1" type="ORF">B4077_3559</name>
</gene>
<protein>
    <submittedName>
        <fullName evidence="1">Uncharacterized protein</fullName>
    </submittedName>
</protein>
<reference evidence="1 2" key="1">
    <citation type="submission" date="2015-04" db="EMBL/GenBank/DDBJ databases">
        <title>Draft Genome Sequences of Eight Spore-Forming Food Isolates of Bacillus cereus Genome sequencing.</title>
        <authorList>
            <person name="Krawcyk A.O."/>
            <person name="de Jong A."/>
            <person name="Eijlander R.T."/>
            <person name="Berendsen E.M."/>
            <person name="Holsappel S."/>
            <person name="Wells-Bennik M."/>
            <person name="Kuipers O.P."/>
        </authorList>
    </citation>
    <scope>NUCLEOTIDE SEQUENCE [LARGE SCALE GENOMIC DNA]</scope>
    <source>
        <strain evidence="1 2">B4077</strain>
    </source>
</reference>
<dbReference type="Proteomes" id="UP000035214">
    <property type="component" value="Unassembled WGS sequence"/>
</dbReference>